<sequence length="51" mass="5852">MSKINSFIQKVQELNSEQISKEDISALLNCDIDLVKNIIDETKINDDEIKD</sequence>
<reference evidence="1" key="1">
    <citation type="submission" date="2020-05" db="EMBL/GenBank/DDBJ databases">
        <authorList>
            <person name="Chiriac C."/>
            <person name="Salcher M."/>
            <person name="Ghai R."/>
            <person name="Kavagutti S V."/>
        </authorList>
    </citation>
    <scope>NUCLEOTIDE SEQUENCE</scope>
</reference>
<proteinExistence type="predicted"/>
<name>A0A6J5T2X9_9CAUD</name>
<dbReference type="EMBL" id="LR797523">
    <property type="protein sequence ID" value="CAB4222162.1"/>
    <property type="molecule type" value="Genomic_DNA"/>
</dbReference>
<organism evidence="1">
    <name type="scientific">uncultured Caudovirales phage</name>
    <dbReference type="NCBI Taxonomy" id="2100421"/>
    <lineage>
        <taxon>Viruses</taxon>
        <taxon>Duplodnaviria</taxon>
        <taxon>Heunggongvirae</taxon>
        <taxon>Uroviricota</taxon>
        <taxon>Caudoviricetes</taxon>
        <taxon>Peduoviridae</taxon>
        <taxon>Maltschvirus</taxon>
        <taxon>Maltschvirus maltsch</taxon>
    </lineage>
</organism>
<protein>
    <submittedName>
        <fullName evidence="1">Uncharacterized protein</fullName>
    </submittedName>
</protein>
<gene>
    <name evidence="1" type="ORF">UFOVP1655_46</name>
</gene>
<evidence type="ECO:0000313" key="1">
    <source>
        <dbReference type="EMBL" id="CAB4222162.1"/>
    </source>
</evidence>
<accession>A0A6J5T2X9</accession>